<dbReference type="Pfam" id="PF00496">
    <property type="entry name" value="SBP_bac_5"/>
    <property type="match status" value="1"/>
</dbReference>
<proteinExistence type="predicted"/>
<reference evidence="2" key="1">
    <citation type="journal article" date="2020" name="mSystems">
        <title>Genome- and Community-Level Interaction Insights into Carbon Utilization and Element Cycling Functions of Hydrothermarchaeota in Hydrothermal Sediment.</title>
        <authorList>
            <person name="Zhou Z."/>
            <person name="Liu Y."/>
            <person name="Xu W."/>
            <person name="Pan J."/>
            <person name="Luo Z.H."/>
            <person name="Li M."/>
        </authorList>
    </citation>
    <scope>NUCLEOTIDE SEQUENCE [LARGE SCALE GENOMIC DNA]</scope>
    <source>
        <strain evidence="2">SpSt-966</strain>
    </source>
</reference>
<dbReference type="Gene3D" id="3.40.190.10">
    <property type="entry name" value="Periplasmic binding protein-like II"/>
    <property type="match status" value="1"/>
</dbReference>
<dbReference type="Gene3D" id="3.10.105.10">
    <property type="entry name" value="Dipeptide-binding Protein, Domain 3"/>
    <property type="match status" value="1"/>
</dbReference>
<comment type="caution">
    <text evidence="2">The sequence shown here is derived from an EMBL/GenBank/DDBJ whole genome shotgun (WGS) entry which is preliminary data.</text>
</comment>
<evidence type="ECO:0000259" key="1">
    <source>
        <dbReference type="Pfam" id="PF00496"/>
    </source>
</evidence>
<gene>
    <name evidence="2" type="ORF">ENX73_00730</name>
</gene>
<dbReference type="GO" id="GO:0042597">
    <property type="term" value="C:periplasmic space"/>
    <property type="evidence" value="ECO:0007669"/>
    <property type="project" value="UniProtKB-ARBA"/>
</dbReference>
<organism evidence="2">
    <name type="scientific">Mesoaciditoga lauensis</name>
    <dbReference type="NCBI Taxonomy" id="1495039"/>
    <lineage>
        <taxon>Bacteria</taxon>
        <taxon>Thermotogati</taxon>
        <taxon>Thermotogota</taxon>
        <taxon>Thermotogae</taxon>
        <taxon>Mesoaciditogales</taxon>
        <taxon>Mesoaciditogaceae</taxon>
        <taxon>Mesoaciditoga</taxon>
    </lineage>
</organism>
<dbReference type="GO" id="GO:0015833">
    <property type="term" value="P:peptide transport"/>
    <property type="evidence" value="ECO:0007669"/>
    <property type="project" value="TreeGrafter"/>
</dbReference>
<dbReference type="CDD" id="cd08512">
    <property type="entry name" value="PBP2_NikA_DppA_OppA_like_7"/>
    <property type="match status" value="1"/>
</dbReference>
<dbReference type="Gene3D" id="3.90.76.10">
    <property type="entry name" value="Dipeptide-binding Protein, Domain 1"/>
    <property type="match status" value="1"/>
</dbReference>
<dbReference type="GO" id="GO:0043190">
    <property type="term" value="C:ATP-binding cassette (ABC) transporter complex"/>
    <property type="evidence" value="ECO:0007669"/>
    <property type="project" value="InterPro"/>
</dbReference>
<dbReference type="PANTHER" id="PTHR30290:SF34">
    <property type="entry name" value="ABC TRANSPORTER, PERIPLASMIC OLIGO-PEPTIDE BINDING PROTEIN, PUTATIVE-RELATED"/>
    <property type="match status" value="1"/>
</dbReference>
<evidence type="ECO:0000313" key="2">
    <source>
        <dbReference type="EMBL" id="HGE74637.1"/>
    </source>
</evidence>
<accession>A0A7V3RDL6</accession>
<dbReference type="InterPro" id="IPR030678">
    <property type="entry name" value="Peptide/Ni-bd"/>
</dbReference>
<dbReference type="PIRSF" id="PIRSF002741">
    <property type="entry name" value="MppA"/>
    <property type="match status" value="1"/>
</dbReference>
<dbReference type="EMBL" id="DTPE01000029">
    <property type="protein sequence ID" value="HGE74637.1"/>
    <property type="molecule type" value="Genomic_DNA"/>
</dbReference>
<dbReference type="PANTHER" id="PTHR30290">
    <property type="entry name" value="PERIPLASMIC BINDING COMPONENT OF ABC TRANSPORTER"/>
    <property type="match status" value="1"/>
</dbReference>
<name>A0A7V3RDL6_9BACT</name>
<sequence>MRKVFVILMIVLLAGAITILADSIVNPDTFIYEQPGPFWSLDPAVEYDFTSSEVVMQLYDELVQYEGTSTINLSPMLSTNVPSVKDGTIIDNGTTYIFHIRPNVYFHNGDLLTPQDVVYSIERTVIIDAASGPAWLLAGPLFPQIDGQYVSSIVQVVAQNLGLKNPLSYTSLSSLSIFATGTKTLLNDKYRQALVDAFNLLAKDFEIKGNDVIIHLPQPYAPFLYILAGPVSNWAVVLDQKWCAERDAWDGAADDWWQYHNPNVNNDPLYDIENGTGPYMIKYITPGREVFLQRFDDYWAGPAKMKYAVIKYVNEFTTSLLELQRGEADAIRVPIQNLSQVQNNPNITVLTGFPMLLVDLMPFQWNITTPNNFIGSGKLDGNGIPPDFFSNIDVRKAFEYLFPYEQYIEQVWHGQALQPNSAIIDGLLGYDPSLPKYHQDLAKATDYFKKAYDGKLWDVGFKFTIIYGAGNTTRQLALQTLSTYARQINPKFQISTLGEINSSFSSDLIGGKLPITSVSWGADYPDPYDFAFACYSSNGFYASFLGKSFSDFAKQNLDSLVDKLVTTLDPVQRAQIAQKLSKLDYENALYIWPDQPEYTWVARKWVKGWYYNAEIAQFGPYFYVLSK</sequence>
<dbReference type="SUPFAM" id="SSF53850">
    <property type="entry name" value="Periplasmic binding protein-like II"/>
    <property type="match status" value="1"/>
</dbReference>
<dbReference type="GO" id="GO:1904680">
    <property type="term" value="F:peptide transmembrane transporter activity"/>
    <property type="evidence" value="ECO:0007669"/>
    <property type="project" value="TreeGrafter"/>
</dbReference>
<dbReference type="InterPro" id="IPR000914">
    <property type="entry name" value="SBP_5_dom"/>
</dbReference>
<protein>
    <submittedName>
        <fullName evidence="2">ABC transporter substrate-binding protein</fullName>
    </submittedName>
</protein>
<dbReference type="InterPro" id="IPR039424">
    <property type="entry name" value="SBP_5"/>
</dbReference>
<feature type="domain" description="Solute-binding protein family 5" evidence="1">
    <location>
        <begin position="87"/>
        <end position="540"/>
    </location>
</feature>
<dbReference type="AlphaFoldDB" id="A0A7V3RDL6"/>